<dbReference type="GO" id="GO:0033179">
    <property type="term" value="C:proton-transporting V-type ATPase, V0 domain"/>
    <property type="evidence" value="ECO:0007669"/>
    <property type="project" value="InterPro"/>
</dbReference>
<evidence type="ECO:0000256" key="1">
    <source>
        <dbReference type="ARBA" id="ARBA00004141"/>
    </source>
</evidence>
<keyword evidence="4 8" id="KW-0812">Transmembrane</keyword>
<dbReference type="GO" id="GO:0016471">
    <property type="term" value="C:vacuolar proton-transporting V-type ATPase complex"/>
    <property type="evidence" value="ECO:0007669"/>
    <property type="project" value="TreeGrafter"/>
</dbReference>
<dbReference type="PANTHER" id="PTHR11629:SF63">
    <property type="entry name" value="V-TYPE PROTON ATPASE SUBUNIT A"/>
    <property type="match status" value="1"/>
</dbReference>
<feature type="transmembrane region" description="Helical" evidence="8">
    <location>
        <begin position="111"/>
        <end position="132"/>
    </location>
</feature>
<sequence>MKLLVFSLILGAIHLFVGMGVQAYMLIKDGKPLDALFDVGLWYLLLIGLVLFGIGGSLTPVIAVIGKWMSIIGAVGIVFTGGRNKKGFGKITGGLGSLYGVTGYLSDVLSYSRLLGLGLATGVVAKVVNILGSLAGNGIVGFIVFLLVFLIGNVFNLAINALGAYVHSCRLQYVEFLGKFYTGGGRPFDPFIGKTKFVKITNKEE</sequence>
<keyword evidence="6" id="KW-0406">Ion transport</keyword>
<comment type="similarity">
    <text evidence="2">Belongs to the V-ATPase 116 kDa subunit family.</text>
</comment>
<dbReference type="InterPro" id="IPR002490">
    <property type="entry name" value="V-ATPase_116kDa_su"/>
</dbReference>
<evidence type="ECO:0000256" key="5">
    <source>
        <dbReference type="ARBA" id="ARBA00022989"/>
    </source>
</evidence>
<dbReference type="GO" id="GO:0051117">
    <property type="term" value="F:ATPase binding"/>
    <property type="evidence" value="ECO:0007669"/>
    <property type="project" value="TreeGrafter"/>
</dbReference>
<evidence type="ECO:0008006" key="10">
    <source>
        <dbReference type="Google" id="ProtNLM"/>
    </source>
</evidence>
<comment type="subcellular location">
    <subcellularLocation>
        <location evidence="1">Membrane</location>
        <topology evidence="1">Multi-pass membrane protein</topology>
    </subcellularLocation>
</comment>
<feature type="transmembrane region" description="Helical" evidence="8">
    <location>
        <begin position="39"/>
        <end position="66"/>
    </location>
</feature>
<dbReference type="GO" id="GO:0046961">
    <property type="term" value="F:proton-transporting ATPase activity, rotational mechanism"/>
    <property type="evidence" value="ECO:0007669"/>
    <property type="project" value="InterPro"/>
</dbReference>
<organism evidence="9">
    <name type="scientific">bioreactor metagenome</name>
    <dbReference type="NCBI Taxonomy" id="1076179"/>
    <lineage>
        <taxon>unclassified sequences</taxon>
        <taxon>metagenomes</taxon>
        <taxon>ecological metagenomes</taxon>
    </lineage>
</organism>
<comment type="caution">
    <text evidence="9">The sequence shown here is derived from an EMBL/GenBank/DDBJ whole genome shotgun (WGS) entry which is preliminary data.</text>
</comment>
<evidence type="ECO:0000256" key="2">
    <source>
        <dbReference type="ARBA" id="ARBA00009904"/>
    </source>
</evidence>
<dbReference type="AlphaFoldDB" id="A0A645EDB2"/>
<name>A0A645EDB2_9ZZZZ</name>
<evidence type="ECO:0000256" key="8">
    <source>
        <dbReference type="SAM" id="Phobius"/>
    </source>
</evidence>
<evidence type="ECO:0000256" key="4">
    <source>
        <dbReference type="ARBA" id="ARBA00022692"/>
    </source>
</evidence>
<evidence type="ECO:0000256" key="3">
    <source>
        <dbReference type="ARBA" id="ARBA00022448"/>
    </source>
</evidence>
<evidence type="ECO:0000313" key="9">
    <source>
        <dbReference type="EMBL" id="MPM99319.1"/>
    </source>
</evidence>
<dbReference type="PANTHER" id="PTHR11629">
    <property type="entry name" value="VACUOLAR PROTON ATPASES"/>
    <property type="match status" value="1"/>
</dbReference>
<keyword evidence="7 8" id="KW-0472">Membrane</keyword>
<dbReference type="GO" id="GO:0007035">
    <property type="term" value="P:vacuolar acidification"/>
    <property type="evidence" value="ECO:0007669"/>
    <property type="project" value="TreeGrafter"/>
</dbReference>
<gene>
    <name evidence="9" type="ORF">SDC9_146510</name>
</gene>
<evidence type="ECO:0000256" key="7">
    <source>
        <dbReference type="ARBA" id="ARBA00023136"/>
    </source>
</evidence>
<dbReference type="EMBL" id="VSSQ01045421">
    <property type="protein sequence ID" value="MPM99319.1"/>
    <property type="molecule type" value="Genomic_DNA"/>
</dbReference>
<accession>A0A645EDB2</accession>
<feature type="transmembrane region" description="Helical" evidence="8">
    <location>
        <begin position="139"/>
        <end position="166"/>
    </location>
</feature>
<evidence type="ECO:0000256" key="6">
    <source>
        <dbReference type="ARBA" id="ARBA00023065"/>
    </source>
</evidence>
<keyword evidence="3" id="KW-0813">Transport</keyword>
<reference evidence="9" key="1">
    <citation type="submission" date="2019-08" db="EMBL/GenBank/DDBJ databases">
        <authorList>
            <person name="Kucharzyk K."/>
            <person name="Murdoch R.W."/>
            <person name="Higgins S."/>
            <person name="Loffler F."/>
        </authorList>
    </citation>
    <scope>NUCLEOTIDE SEQUENCE</scope>
</reference>
<proteinExistence type="inferred from homology"/>
<keyword evidence="5 8" id="KW-1133">Transmembrane helix</keyword>
<dbReference type="Pfam" id="PF01496">
    <property type="entry name" value="V_ATPase_I"/>
    <property type="match status" value="1"/>
</dbReference>
<protein>
    <recommendedName>
        <fullName evidence="10">V-type ATP synthase subunit I</fullName>
    </recommendedName>
</protein>